<feature type="binding site" evidence="3">
    <location>
        <position position="91"/>
    </location>
    <ligand>
        <name>Zn(2+)</name>
        <dbReference type="ChEBI" id="CHEBI:29105"/>
        <label>2</label>
    </ligand>
</feature>
<evidence type="ECO:0000313" key="5">
    <source>
        <dbReference type="EMBL" id="SBW06083.1"/>
    </source>
</evidence>
<dbReference type="NCBIfam" id="NF006769">
    <property type="entry name" value="PRK09290.1-3"/>
    <property type="match status" value="1"/>
</dbReference>
<keyword evidence="2" id="KW-0378">Hydrolase</keyword>
<dbReference type="AlphaFoldDB" id="A0A212K330"/>
<dbReference type="Gene3D" id="3.40.630.10">
    <property type="entry name" value="Zn peptidases"/>
    <property type="match status" value="1"/>
</dbReference>
<keyword evidence="3" id="KW-0862">Zinc</keyword>
<evidence type="ECO:0000256" key="2">
    <source>
        <dbReference type="ARBA" id="ARBA00022801"/>
    </source>
</evidence>
<feature type="domain" description="Peptidase M20 dimerisation" evidence="4">
    <location>
        <begin position="206"/>
        <end position="305"/>
    </location>
</feature>
<dbReference type="InterPro" id="IPR002933">
    <property type="entry name" value="Peptidase_M20"/>
</dbReference>
<dbReference type="Gene3D" id="3.30.70.360">
    <property type="match status" value="1"/>
</dbReference>
<accession>A0A212K330</accession>
<dbReference type="EMBL" id="FLUQ01000002">
    <property type="protein sequence ID" value="SBW06083.1"/>
    <property type="molecule type" value="Genomic_DNA"/>
</dbReference>
<comment type="cofactor">
    <cofactor evidence="3">
        <name>Zn(2+)</name>
        <dbReference type="ChEBI" id="CHEBI:29105"/>
    </cofactor>
    <text evidence="3">Binds 2 Zn(2+) ions per subunit.</text>
</comment>
<feature type="binding site" evidence="3">
    <location>
        <position position="91"/>
    </location>
    <ligand>
        <name>Zn(2+)</name>
        <dbReference type="ChEBI" id="CHEBI:29105"/>
        <label>1</label>
    </ligand>
</feature>
<dbReference type="NCBIfam" id="TIGR01879">
    <property type="entry name" value="hydantase"/>
    <property type="match status" value="1"/>
</dbReference>
<dbReference type="InterPro" id="IPR036264">
    <property type="entry name" value="Bact_exopeptidase_dim_dom"/>
</dbReference>
<gene>
    <name evidence="5" type="ORF">KL86DPRO_20600</name>
</gene>
<name>A0A212K330_9DELT</name>
<dbReference type="GO" id="GO:0046872">
    <property type="term" value="F:metal ion binding"/>
    <property type="evidence" value="ECO:0007669"/>
    <property type="project" value="UniProtKB-KW"/>
</dbReference>
<evidence type="ECO:0000256" key="1">
    <source>
        <dbReference type="ARBA" id="ARBA00006153"/>
    </source>
</evidence>
<feature type="binding site" evidence="3">
    <location>
        <position position="126"/>
    </location>
    <ligand>
        <name>Zn(2+)</name>
        <dbReference type="ChEBI" id="CHEBI:29105"/>
        <label>2</label>
    </ligand>
</feature>
<dbReference type="InterPro" id="IPR011650">
    <property type="entry name" value="Peptidase_M20_dimer"/>
</dbReference>
<dbReference type="PIRSF" id="PIRSF001235">
    <property type="entry name" value="Amidase_carbamoylase"/>
    <property type="match status" value="1"/>
</dbReference>
<proteinExistence type="inferred from homology"/>
<comment type="similarity">
    <text evidence="1">Belongs to the peptidase M20 family.</text>
</comment>
<dbReference type="SUPFAM" id="SSF53187">
    <property type="entry name" value="Zn-dependent exopeptidases"/>
    <property type="match status" value="1"/>
</dbReference>
<dbReference type="Pfam" id="PF07687">
    <property type="entry name" value="M20_dimer"/>
    <property type="match status" value="1"/>
</dbReference>
<keyword evidence="3" id="KW-0479">Metal-binding</keyword>
<dbReference type="GO" id="GO:0016813">
    <property type="term" value="F:hydrolase activity, acting on carbon-nitrogen (but not peptide) bonds, in linear amidines"/>
    <property type="evidence" value="ECO:0007669"/>
    <property type="project" value="InterPro"/>
</dbReference>
<dbReference type="CDD" id="cd03884">
    <property type="entry name" value="M20_bAS"/>
    <property type="match status" value="1"/>
</dbReference>
<dbReference type="PANTHER" id="PTHR32494:SF5">
    <property type="entry name" value="ALLANTOATE AMIDOHYDROLASE"/>
    <property type="match status" value="1"/>
</dbReference>
<evidence type="ECO:0000259" key="4">
    <source>
        <dbReference type="Pfam" id="PF07687"/>
    </source>
</evidence>
<dbReference type="SUPFAM" id="SSF55031">
    <property type="entry name" value="Bacterial exopeptidase dimerisation domain"/>
    <property type="match status" value="1"/>
</dbReference>
<dbReference type="InterPro" id="IPR010158">
    <property type="entry name" value="Amidase_Cbmase"/>
</dbReference>
<dbReference type="PANTHER" id="PTHR32494">
    <property type="entry name" value="ALLANTOATE DEIMINASE-RELATED"/>
    <property type="match status" value="1"/>
</dbReference>
<reference evidence="5" key="1">
    <citation type="submission" date="2016-04" db="EMBL/GenBank/DDBJ databases">
        <authorList>
            <person name="Evans L.H."/>
            <person name="Alamgir A."/>
            <person name="Owens N."/>
            <person name="Weber N.D."/>
            <person name="Virtaneva K."/>
            <person name="Barbian K."/>
            <person name="Babar A."/>
            <person name="Rosenke K."/>
        </authorList>
    </citation>
    <scope>NUCLEOTIDE SEQUENCE</scope>
    <source>
        <strain evidence="5">86</strain>
    </source>
</reference>
<feature type="binding site" evidence="3">
    <location>
        <position position="377"/>
    </location>
    <ligand>
        <name>Zn(2+)</name>
        <dbReference type="ChEBI" id="CHEBI:29105"/>
        <label>2</label>
    </ligand>
</feature>
<evidence type="ECO:0000256" key="3">
    <source>
        <dbReference type="PIRSR" id="PIRSR001235-1"/>
    </source>
</evidence>
<dbReference type="Pfam" id="PF01546">
    <property type="entry name" value="Peptidase_M20"/>
    <property type="match status" value="1"/>
</dbReference>
<protein>
    <submittedName>
        <fullName evidence="5">Amidase, hydantoinase/carbamoylase family</fullName>
    </submittedName>
</protein>
<dbReference type="NCBIfam" id="NF006771">
    <property type="entry name" value="PRK09290.1-5"/>
    <property type="match status" value="1"/>
</dbReference>
<sequence>MFINKDRLWDTLETHGKIGGTPDGGVCREALTPEDKTGRDLFVTWCREAGLEVAWDEMGTIYATRPGKDNSLLPLAFGSHLDTQPTGGKYDGILGVLGGLEVMRALNDNKAVTDRPLVLIDWTNEEGSRFVPSMMASGIYTGLFKYEDMLKATDANGKVLGDELAASGYKGTEKVGARKFDALLELHIEQGPVLEAKNVEIGIVTGSQGMNWSHVTINGKSSHAGTTPMPYRLDAMGAMARLVQAAHDIANNTPDGCGTVGSITTIPSTYNTIPHTVRFTLDMRHPDEAALQAMLKRFEEAMAAERAKGFTVKREEFGTTPSQAFAPRCVAAVRKATEEAGFSKADIVSGAGHDCVYVNRVCDVGMIFVPCKDGLSHNPKESITKDQAAAGAEVLYRAVMELAKA</sequence>
<organism evidence="5">
    <name type="scientific">uncultured delta proteobacterium</name>
    <dbReference type="NCBI Taxonomy" id="34034"/>
    <lineage>
        <taxon>Bacteria</taxon>
        <taxon>Deltaproteobacteria</taxon>
        <taxon>environmental samples</taxon>
    </lineage>
</organism>
<feature type="binding site" evidence="3">
    <location>
        <position position="80"/>
    </location>
    <ligand>
        <name>Zn(2+)</name>
        <dbReference type="ChEBI" id="CHEBI:29105"/>
        <label>1</label>
    </ligand>
</feature>
<feature type="binding site" evidence="3">
    <location>
        <position position="187"/>
    </location>
    <ligand>
        <name>Zn(2+)</name>
        <dbReference type="ChEBI" id="CHEBI:29105"/>
        <label>1</label>
    </ligand>
</feature>